<reference evidence="1 2" key="1">
    <citation type="submission" date="2015-11" db="EMBL/GenBank/DDBJ databases">
        <title>Genomic analysis of 38 Legionella species identifies large and diverse effector repertoires.</title>
        <authorList>
            <person name="Burstein D."/>
            <person name="Amaro F."/>
            <person name="Zusman T."/>
            <person name="Lifshitz Z."/>
            <person name="Cohen O."/>
            <person name="Gilbert J.A."/>
            <person name="Pupko T."/>
            <person name="Shuman H.A."/>
            <person name="Segal G."/>
        </authorList>
    </citation>
    <scope>NUCLEOTIDE SEQUENCE [LARGE SCALE GENOMIC DNA]</scope>
    <source>
        <strain evidence="1 2">ATCC 43878</strain>
    </source>
</reference>
<protein>
    <submittedName>
        <fullName evidence="1">Coiled-coil protein</fullName>
    </submittedName>
</protein>
<organism evidence="1 2">
    <name type="scientific">Legionella brunensis</name>
    <dbReference type="NCBI Taxonomy" id="29422"/>
    <lineage>
        <taxon>Bacteria</taxon>
        <taxon>Pseudomonadati</taxon>
        <taxon>Pseudomonadota</taxon>
        <taxon>Gammaproteobacteria</taxon>
        <taxon>Legionellales</taxon>
        <taxon>Legionellaceae</taxon>
        <taxon>Legionella</taxon>
    </lineage>
</organism>
<name>A0A0W0S044_9GAMM</name>
<sequence>MSIHSSLKELEARLPELEWKMSTIRHVFPTKNLPRGLFRLPEEAEPSAFIEDIKADLKTLAKHQSEYTGYYLAQRIEQKINVLVALCSLERNSSQKTKCSLQMITTRKTFVENVEKEISVLELQQQAIVKRLEQKDERLSLSLKSELGEIEKRLTLAKEALARVTKW</sequence>
<dbReference type="Proteomes" id="UP000054742">
    <property type="component" value="Unassembled WGS sequence"/>
</dbReference>
<proteinExistence type="predicted"/>
<dbReference type="AlphaFoldDB" id="A0A0W0S044"/>
<keyword evidence="2" id="KW-1185">Reference proteome</keyword>
<comment type="caution">
    <text evidence="1">The sequence shown here is derived from an EMBL/GenBank/DDBJ whole genome shotgun (WGS) entry which is preliminary data.</text>
</comment>
<dbReference type="OrthoDB" id="5649075at2"/>
<evidence type="ECO:0000313" key="1">
    <source>
        <dbReference type="EMBL" id="KTC76844.1"/>
    </source>
</evidence>
<dbReference type="EMBL" id="LNXV01000036">
    <property type="protein sequence ID" value="KTC76844.1"/>
    <property type="molecule type" value="Genomic_DNA"/>
</dbReference>
<dbReference type="PATRIC" id="fig|29422.6.peg.3127"/>
<gene>
    <name evidence="1" type="ORF">Lbru_2951</name>
</gene>
<evidence type="ECO:0000313" key="2">
    <source>
        <dbReference type="Proteomes" id="UP000054742"/>
    </source>
</evidence>
<dbReference type="STRING" id="29422.Lbru_2951"/>
<accession>A0A0W0S044</accession>